<dbReference type="RefSeq" id="WP_348388851.1">
    <property type="nucleotide sequence ID" value="NZ_CP134146.1"/>
</dbReference>
<proteinExistence type="predicted"/>
<sequence>MKNILLLSLFTGVTFSAIAQDESSVQSSNAEAIDAIVSSLYEEDKPDCYHFTDEVPPEEFIGFPECDITPSSISGAVEVGAFFNTGDNDYAIGIVKSDLNHEVGKMRTNWKMEFFGRKSESEDEDGEKRYETTDQKWGSSLQSNYTLEEGGKNYLFGYGSYKTDRFNGFDYQASTAAGWGRRWYESDTAFFDAEVGPGFKVDEIAETDDHNNETEKAIIIRAAATYERSFFDTMQFKQVLSAEYTPKSGENSKYRSESSITTKLIESLALKFAFSVDHNTEVEDDISNTRTETSLTLVYSI</sequence>
<feature type="signal peptide" evidence="1">
    <location>
        <begin position="1"/>
        <end position="19"/>
    </location>
</feature>
<dbReference type="InterPro" id="IPR007433">
    <property type="entry name" value="DUF481"/>
</dbReference>
<dbReference type="EMBL" id="CP134146">
    <property type="protein sequence ID" value="WNC69708.1"/>
    <property type="molecule type" value="Genomic_DNA"/>
</dbReference>
<name>A0ABY9TLI5_9GAMM</name>
<evidence type="ECO:0000313" key="3">
    <source>
        <dbReference type="Proteomes" id="UP001248581"/>
    </source>
</evidence>
<keyword evidence="1" id="KW-0732">Signal</keyword>
<feature type="chain" id="PRO_5046920486" evidence="1">
    <location>
        <begin position="20"/>
        <end position="301"/>
    </location>
</feature>
<reference evidence="3" key="1">
    <citation type="submission" date="2023-09" db="EMBL/GenBank/DDBJ databases">
        <authorList>
            <person name="Li S."/>
            <person name="Li X."/>
            <person name="Zhang C."/>
            <person name="Zhao Z."/>
        </authorList>
    </citation>
    <scope>NUCLEOTIDE SEQUENCE [LARGE SCALE GENOMIC DNA]</scope>
    <source>
        <strain evidence="3">SQ345</strain>
    </source>
</reference>
<keyword evidence="3" id="KW-1185">Reference proteome</keyword>
<dbReference type="Pfam" id="PF04338">
    <property type="entry name" value="DUF481"/>
    <property type="match status" value="1"/>
</dbReference>
<protein>
    <submittedName>
        <fullName evidence="2">DUF481 domain-containing protein</fullName>
    </submittedName>
</protein>
<gene>
    <name evidence="2" type="ORF">RI845_06060</name>
</gene>
<organism evidence="2 3">
    <name type="scientific">Thalassotalea nanhaiensis</name>
    <dbReference type="NCBI Taxonomy" id="3065648"/>
    <lineage>
        <taxon>Bacteria</taxon>
        <taxon>Pseudomonadati</taxon>
        <taxon>Pseudomonadota</taxon>
        <taxon>Gammaproteobacteria</taxon>
        <taxon>Alteromonadales</taxon>
        <taxon>Colwelliaceae</taxon>
        <taxon>Thalassotalea</taxon>
    </lineage>
</organism>
<evidence type="ECO:0000313" key="2">
    <source>
        <dbReference type="EMBL" id="WNC69708.1"/>
    </source>
</evidence>
<accession>A0ABY9TLI5</accession>
<dbReference type="Proteomes" id="UP001248581">
    <property type="component" value="Chromosome"/>
</dbReference>
<evidence type="ECO:0000256" key="1">
    <source>
        <dbReference type="SAM" id="SignalP"/>
    </source>
</evidence>